<comment type="caution">
    <text evidence="3">The sequence shown here is derived from an EMBL/GenBank/DDBJ whole genome shotgun (WGS) entry which is preliminary data.</text>
</comment>
<dbReference type="OrthoDB" id="1905464at2759"/>
<accession>A0A8T2QYN4</accession>
<proteinExistence type="inferred from homology"/>
<organism evidence="3 4">
    <name type="scientific">Ceratopteris richardii</name>
    <name type="common">Triangle waterfern</name>
    <dbReference type="NCBI Taxonomy" id="49495"/>
    <lineage>
        <taxon>Eukaryota</taxon>
        <taxon>Viridiplantae</taxon>
        <taxon>Streptophyta</taxon>
        <taxon>Embryophyta</taxon>
        <taxon>Tracheophyta</taxon>
        <taxon>Polypodiopsida</taxon>
        <taxon>Polypodiidae</taxon>
        <taxon>Polypodiales</taxon>
        <taxon>Pteridineae</taxon>
        <taxon>Pteridaceae</taxon>
        <taxon>Parkerioideae</taxon>
        <taxon>Ceratopteris</taxon>
    </lineage>
</organism>
<keyword evidence="2" id="KW-1133">Transmembrane helix</keyword>
<dbReference type="PANTHER" id="PTHR33732:SF3">
    <property type="entry name" value="OS07G0671800 PROTEIN"/>
    <property type="match status" value="1"/>
</dbReference>
<dbReference type="Proteomes" id="UP000825935">
    <property type="component" value="Chromosome 31"/>
</dbReference>
<feature type="transmembrane region" description="Helical" evidence="2">
    <location>
        <begin position="12"/>
        <end position="31"/>
    </location>
</feature>
<keyword evidence="4" id="KW-1185">Reference proteome</keyword>
<dbReference type="PROSITE" id="PS51257">
    <property type="entry name" value="PROKAR_LIPOPROTEIN"/>
    <property type="match status" value="1"/>
</dbReference>
<name>A0A8T2QYN4_CERRI</name>
<keyword evidence="2" id="KW-0812">Transmembrane</keyword>
<evidence type="ECO:0000256" key="2">
    <source>
        <dbReference type="SAM" id="Phobius"/>
    </source>
</evidence>
<dbReference type="EMBL" id="CM035436">
    <property type="protein sequence ID" value="KAH7288504.1"/>
    <property type="molecule type" value="Genomic_DNA"/>
</dbReference>
<dbReference type="InterPro" id="IPR008802">
    <property type="entry name" value="REF"/>
</dbReference>
<protein>
    <submittedName>
        <fullName evidence="3">Uncharacterized protein</fullName>
    </submittedName>
</protein>
<keyword evidence="2" id="KW-0472">Membrane</keyword>
<dbReference type="EMBL" id="CM035436">
    <property type="protein sequence ID" value="KAH7288505.1"/>
    <property type="molecule type" value="Genomic_DNA"/>
</dbReference>
<gene>
    <name evidence="3" type="ORF">KP509_31G028800</name>
</gene>
<reference evidence="3" key="1">
    <citation type="submission" date="2021-08" db="EMBL/GenBank/DDBJ databases">
        <title>WGS assembly of Ceratopteris richardii.</title>
        <authorList>
            <person name="Marchant D.B."/>
            <person name="Chen G."/>
            <person name="Jenkins J."/>
            <person name="Shu S."/>
            <person name="Leebens-Mack J."/>
            <person name="Grimwood J."/>
            <person name="Schmutz J."/>
            <person name="Soltis P."/>
            <person name="Soltis D."/>
            <person name="Chen Z.-H."/>
        </authorList>
    </citation>
    <scope>NUCLEOTIDE SEQUENCE</scope>
    <source>
        <strain evidence="3">Whitten #5841</strain>
        <tissue evidence="3">Leaf</tissue>
    </source>
</reference>
<dbReference type="AlphaFoldDB" id="A0A8T2QYN4"/>
<evidence type="ECO:0000256" key="1">
    <source>
        <dbReference type="ARBA" id="ARBA00009737"/>
    </source>
</evidence>
<sequence>MSQTGRECDLKYLGFFPAALASACLYLSAIYEAAKDQAGPLKPGVEDVEEVLRIVLKPVIRIAEDHSKKLLDYVDKKVDEKLKIVDEHIPPFIKPFAFHAQRWIVGAEPTMLLSVRSLEFDSPASSHCVSYDKEAFPECRPSNAVVKFISVLHLQAIMRVLGPRAVYSAQLFNSFTSSLREAHVPFCCHIPELPVHLLEQALEVSSTENTWQTWQMYQL</sequence>
<evidence type="ECO:0000313" key="3">
    <source>
        <dbReference type="EMBL" id="KAH7288505.1"/>
    </source>
</evidence>
<dbReference type="Pfam" id="PF05755">
    <property type="entry name" value="REF"/>
    <property type="match status" value="1"/>
</dbReference>
<comment type="similarity">
    <text evidence="1">Belongs to the REF/SRPP family.</text>
</comment>
<evidence type="ECO:0000313" key="4">
    <source>
        <dbReference type="Proteomes" id="UP000825935"/>
    </source>
</evidence>
<dbReference type="PANTHER" id="PTHR33732">
    <property type="entry name" value="REF/SRPP-LIKE PROTEIN OS05G0151300/LOC_OS05G05940"/>
    <property type="match status" value="1"/>
</dbReference>